<dbReference type="EMBL" id="LR798324">
    <property type="protein sequence ID" value="CAB5224168.1"/>
    <property type="molecule type" value="Genomic_DNA"/>
</dbReference>
<reference evidence="1" key="1">
    <citation type="submission" date="2020-05" db="EMBL/GenBank/DDBJ databases">
        <authorList>
            <person name="Chiriac C."/>
            <person name="Salcher M."/>
            <person name="Ghai R."/>
            <person name="Kavagutti S V."/>
        </authorList>
    </citation>
    <scope>NUCLEOTIDE SEQUENCE</scope>
</reference>
<evidence type="ECO:0000313" key="1">
    <source>
        <dbReference type="EMBL" id="CAB5224168.1"/>
    </source>
</evidence>
<gene>
    <name evidence="1" type="ORF">UFOVP388_54</name>
</gene>
<name>A0A6J7X4E5_9CAUD</name>
<organism evidence="1">
    <name type="scientific">uncultured Caudovirales phage</name>
    <dbReference type="NCBI Taxonomy" id="2100421"/>
    <lineage>
        <taxon>Viruses</taxon>
        <taxon>Duplodnaviria</taxon>
        <taxon>Heunggongvirae</taxon>
        <taxon>Uroviricota</taxon>
        <taxon>Caudoviricetes</taxon>
        <taxon>Peduoviridae</taxon>
        <taxon>Maltschvirus</taxon>
        <taxon>Maltschvirus maltsch</taxon>
    </lineage>
</organism>
<protein>
    <submittedName>
        <fullName evidence="1">Uncharacterized protein</fullName>
    </submittedName>
</protein>
<proteinExistence type="predicted"/>
<accession>A0A6J7X4E5</accession>
<sequence length="67" mass="8147">MADITMCSGENCPLKRNCKRFTKTPSEHEYYFSEPPYDWERKICEMFWNEHTDKIYKQLKDITSGKF</sequence>